<proteinExistence type="predicted"/>
<keyword evidence="2" id="KW-0472">Membrane</keyword>
<sequence length="415" mass="45946">MCKPTEVRSNALITAQNHGPILVMVAWFLACLLALCTAVRIISRCRSQRLHHLPLSDDIVVVSASLCGIGATVIISTAIDSGLGKRQCLLNSVDMDQIQMKVFISTILFVLALSISKCSILVFLHQLADNTLQRVGVTIIGIVVLIWTLAVMAGIVFECEMPRPWEIWTGKCIPMLPFWITATTVDIVIDATLIILSAHMVWTLRLDYHQKTLATVVLSLRLFLIAASSIRLVFLEQALSHTDPTFTYIPYAITTQCHSTLSVILACTLALRPLTNLLDPGISQHSLKHRRHSKHWSGTTIGGTPYESYDSFALNSKSHIIREPLHTIQRSMSAPTSPATSRNSLNEDILLPEVVLPSRYTKAPPRPPPPRDEERPDLSMFTQTTIIREPPMVTRVGSVRSKVARGKSLKERGLA</sequence>
<protein>
    <recommendedName>
        <fullName evidence="3">Rhodopsin domain-containing protein</fullName>
    </recommendedName>
</protein>
<evidence type="ECO:0000313" key="4">
    <source>
        <dbReference type="EMBL" id="KAF2820262.1"/>
    </source>
</evidence>
<feature type="region of interest" description="Disordered" evidence="1">
    <location>
        <begin position="356"/>
        <end position="391"/>
    </location>
</feature>
<evidence type="ECO:0000313" key="5">
    <source>
        <dbReference type="Proteomes" id="UP000799424"/>
    </source>
</evidence>
<organism evidence="4 5">
    <name type="scientific">Ophiobolus disseminans</name>
    <dbReference type="NCBI Taxonomy" id="1469910"/>
    <lineage>
        <taxon>Eukaryota</taxon>
        <taxon>Fungi</taxon>
        <taxon>Dikarya</taxon>
        <taxon>Ascomycota</taxon>
        <taxon>Pezizomycotina</taxon>
        <taxon>Dothideomycetes</taxon>
        <taxon>Pleosporomycetidae</taxon>
        <taxon>Pleosporales</taxon>
        <taxon>Pleosporineae</taxon>
        <taxon>Phaeosphaeriaceae</taxon>
        <taxon>Ophiobolus</taxon>
    </lineage>
</organism>
<feature type="region of interest" description="Disordered" evidence="1">
    <location>
        <begin position="329"/>
        <end position="348"/>
    </location>
</feature>
<name>A0A6A6ZGL7_9PLEO</name>
<feature type="transmembrane region" description="Helical" evidence="2">
    <location>
        <begin position="20"/>
        <end position="39"/>
    </location>
</feature>
<dbReference type="PROSITE" id="PS51257">
    <property type="entry name" value="PROKAR_LIPOPROTEIN"/>
    <property type="match status" value="1"/>
</dbReference>
<feature type="domain" description="Rhodopsin" evidence="3">
    <location>
        <begin position="40"/>
        <end position="275"/>
    </location>
</feature>
<dbReference type="AlphaFoldDB" id="A0A6A6ZGL7"/>
<dbReference type="EMBL" id="MU006241">
    <property type="protein sequence ID" value="KAF2820262.1"/>
    <property type="molecule type" value="Genomic_DNA"/>
</dbReference>
<feature type="transmembrane region" description="Helical" evidence="2">
    <location>
        <begin position="177"/>
        <end position="201"/>
    </location>
</feature>
<reference evidence="4" key="1">
    <citation type="journal article" date="2020" name="Stud. Mycol.">
        <title>101 Dothideomycetes genomes: a test case for predicting lifestyles and emergence of pathogens.</title>
        <authorList>
            <person name="Haridas S."/>
            <person name="Albert R."/>
            <person name="Binder M."/>
            <person name="Bloem J."/>
            <person name="Labutti K."/>
            <person name="Salamov A."/>
            <person name="Andreopoulos B."/>
            <person name="Baker S."/>
            <person name="Barry K."/>
            <person name="Bills G."/>
            <person name="Bluhm B."/>
            <person name="Cannon C."/>
            <person name="Castanera R."/>
            <person name="Culley D."/>
            <person name="Daum C."/>
            <person name="Ezra D."/>
            <person name="Gonzalez J."/>
            <person name="Henrissat B."/>
            <person name="Kuo A."/>
            <person name="Liang C."/>
            <person name="Lipzen A."/>
            <person name="Lutzoni F."/>
            <person name="Magnuson J."/>
            <person name="Mondo S."/>
            <person name="Nolan M."/>
            <person name="Ohm R."/>
            <person name="Pangilinan J."/>
            <person name="Park H.-J."/>
            <person name="Ramirez L."/>
            <person name="Alfaro M."/>
            <person name="Sun H."/>
            <person name="Tritt A."/>
            <person name="Yoshinaga Y."/>
            <person name="Zwiers L.-H."/>
            <person name="Turgeon B."/>
            <person name="Goodwin S."/>
            <person name="Spatafora J."/>
            <person name="Crous P."/>
            <person name="Grigoriev I."/>
        </authorList>
    </citation>
    <scope>NUCLEOTIDE SEQUENCE</scope>
    <source>
        <strain evidence="4">CBS 113818</strain>
    </source>
</reference>
<dbReference type="OrthoDB" id="3897607at2759"/>
<dbReference type="Pfam" id="PF20684">
    <property type="entry name" value="Fung_rhodopsin"/>
    <property type="match status" value="1"/>
</dbReference>
<dbReference type="PANTHER" id="PTHR39614">
    <property type="entry name" value="INTEGRAL MEMBRANE PROTEIN"/>
    <property type="match status" value="1"/>
</dbReference>
<dbReference type="PANTHER" id="PTHR39614:SF2">
    <property type="entry name" value="INTEGRAL MEMBRANE PROTEIN"/>
    <property type="match status" value="1"/>
</dbReference>
<keyword evidence="5" id="KW-1185">Reference proteome</keyword>
<evidence type="ECO:0000256" key="2">
    <source>
        <dbReference type="SAM" id="Phobius"/>
    </source>
</evidence>
<dbReference type="Proteomes" id="UP000799424">
    <property type="component" value="Unassembled WGS sequence"/>
</dbReference>
<keyword evidence="2" id="KW-0812">Transmembrane</keyword>
<feature type="transmembrane region" description="Helical" evidence="2">
    <location>
        <begin position="213"/>
        <end position="234"/>
    </location>
</feature>
<gene>
    <name evidence="4" type="ORF">CC86DRAFT_118934</name>
</gene>
<feature type="transmembrane region" description="Helical" evidence="2">
    <location>
        <begin position="135"/>
        <end position="157"/>
    </location>
</feature>
<feature type="transmembrane region" description="Helical" evidence="2">
    <location>
        <begin position="59"/>
        <end position="79"/>
    </location>
</feature>
<evidence type="ECO:0000256" key="1">
    <source>
        <dbReference type="SAM" id="MobiDB-lite"/>
    </source>
</evidence>
<feature type="compositionally biased region" description="Polar residues" evidence="1">
    <location>
        <begin position="329"/>
        <end position="346"/>
    </location>
</feature>
<feature type="transmembrane region" description="Helical" evidence="2">
    <location>
        <begin position="99"/>
        <end position="123"/>
    </location>
</feature>
<keyword evidence="2" id="KW-1133">Transmembrane helix</keyword>
<evidence type="ECO:0000259" key="3">
    <source>
        <dbReference type="Pfam" id="PF20684"/>
    </source>
</evidence>
<dbReference type="InterPro" id="IPR049326">
    <property type="entry name" value="Rhodopsin_dom_fungi"/>
</dbReference>
<accession>A0A6A6ZGL7</accession>